<dbReference type="PANTHER" id="PTHR11893">
    <property type="entry name" value="INNEXIN"/>
    <property type="match status" value="1"/>
</dbReference>
<evidence type="ECO:0000256" key="4">
    <source>
        <dbReference type="ARBA" id="ARBA00022475"/>
    </source>
</evidence>
<comment type="subcellular location">
    <subcellularLocation>
        <location evidence="1">Cell junction</location>
        <location evidence="1">Gap junction</location>
    </subcellularLocation>
    <subcellularLocation>
        <location evidence="2 12">Cell membrane</location>
        <topology evidence="2 12">Multi-pass membrane protein</topology>
    </subcellularLocation>
</comment>
<proteinExistence type="inferred from homology"/>
<keyword evidence="11 12" id="KW-0407">Ion channel</keyword>
<dbReference type="InterPro" id="IPR000990">
    <property type="entry name" value="Innexin"/>
</dbReference>
<feature type="transmembrane region" description="Helical" evidence="12">
    <location>
        <begin position="294"/>
        <end position="314"/>
    </location>
</feature>
<dbReference type="PRINTS" id="PR01262">
    <property type="entry name" value="INNEXIN"/>
</dbReference>
<keyword evidence="10 12" id="KW-0472">Membrane</keyword>
<dbReference type="GO" id="GO:0034220">
    <property type="term" value="P:monoatomic ion transmembrane transport"/>
    <property type="evidence" value="ECO:0007669"/>
    <property type="project" value="UniProtKB-KW"/>
</dbReference>
<accession>A0A834Y491</accession>
<dbReference type="GO" id="GO:0005921">
    <property type="term" value="C:gap junction"/>
    <property type="evidence" value="ECO:0007669"/>
    <property type="project" value="UniProtKB-SubCell"/>
</dbReference>
<dbReference type="GO" id="GO:0005243">
    <property type="term" value="F:gap junction channel activity"/>
    <property type="evidence" value="ECO:0007669"/>
    <property type="project" value="TreeGrafter"/>
</dbReference>
<dbReference type="OrthoDB" id="5867527at2759"/>
<evidence type="ECO:0000256" key="3">
    <source>
        <dbReference type="ARBA" id="ARBA00022448"/>
    </source>
</evidence>
<reference evidence="13 14" key="1">
    <citation type="submission" date="2020-08" db="EMBL/GenBank/DDBJ databases">
        <title>Aphidius gifuensis genome sequencing and assembly.</title>
        <authorList>
            <person name="Du Z."/>
        </authorList>
    </citation>
    <scope>NUCLEOTIDE SEQUENCE [LARGE SCALE GENOMIC DNA]</scope>
    <source>
        <strain evidence="13">YNYX2018</strain>
        <tissue evidence="13">Adults</tissue>
    </source>
</reference>
<evidence type="ECO:0000256" key="9">
    <source>
        <dbReference type="ARBA" id="ARBA00023065"/>
    </source>
</evidence>
<comment type="caution">
    <text evidence="13">The sequence shown here is derived from an EMBL/GenBank/DDBJ whole genome shotgun (WGS) entry which is preliminary data.</text>
</comment>
<keyword evidence="3 12" id="KW-0813">Transport</keyword>
<dbReference type="Pfam" id="PF00876">
    <property type="entry name" value="Innexin"/>
    <property type="match status" value="1"/>
</dbReference>
<dbReference type="GO" id="GO:0007602">
    <property type="term" value="P:phototransduction"/>
    <property type="evidence" value="ECO:0007669"/>
    <property type="project" value="TreeGrafter"/>
</dbReference>
<keyword evidence="6" id="KW-0303">Gap junction</keyword>
<protein>
    <recommendedName>
        <fullName evidence="12">Innexin</fullName>
    </recommendedName>
</protein>
<dbReference type="EMBL" id="JACMRX010000001">
    <property type="protein sequence ID" value="KAF7997512.1"/>
    <property type="molecule type" value="Genomic_DNA"/>
</dbReference>
<evidence type="ECO:0000256" key="2">
    <source>
        <dbReference type="ARBA" id="ARBA00004651"/>
    </source>
</evidence>
<evidence type="ECO:0000256" key="12">
    <source>
        <dbReference type="RuleBase" id="RU010713"/>
    </source>
</evidence>
<keyword evidence="9 12" id="KW-0406">Ion transport</keyword>
<organism evidence="13 14">
    <name type="scientific">Aphidius gifuensis</name>
    <name type="common">Parasitoid wasp</name>
    <dbReference type="NCBI Taxonomy" id="684658"/>
    <lineage>
        <taxon>Eukaryota</taxon>
        <taxon>Metazoa</taxon>
        <taxon>Ecdysozoa</taxon>
        <taxon>Arthropoda</taxon>
        <taxon>Hexapoda</taxon>
        <taxon>Insecta</taxon>
        <taxon>Pterygota</taxon>
        <taxon>Neoptera</taxon>
        <taxon>Endopterygota</taxon>
        <taxon>Hymenoptera</taxon>
        <taxon>Apocrita</taxon>
        <taxon>Ichneumonoidea</taxon>
        <taxon>Braconidae</taxon>
        <taxon>Aphidiinae</taxon>
        <taxon>Aphidius</taxon>
    </lineage>
</organism>
<keyword evidence="5 12" id="KW-0812">Transmembrane</keyword>
<gene>
    <name evidence="12" type="primary">inx</name>
    <name evidence="13" type="ORF">HCN44_006083</name>
</gene>
<evidence type="ECO:0000256" key="7">
    <source>
        <dbReference type="ARBA" id="ARBA00022949"/>
    </source>
</evidence>
<comment type="function">
    <text evidence="12">Structural component of the gap junctions.</text>
</comment>
<dbReference type="Proteomes" id="UP000639338">
    <property type="component" value="Unassembled WGS sequence"/>
</dbReference>
<dbReference type="PANTHER" id="PTHR11893:SF38">
    <property type="entry name" value="INNEXIN INX7"/>
    <property type="match status" value="1"/>
</dbReference>
<feature type="transmembrane region" description="Helical" evidence="12">
    <location>
        <begin position="119"/>
        <end position="141"/>
    </location>
</feature>
<dbReference type="AlphaFoldDB" id="A0A834Y491"/>
<dbReference type="PROSITE" id="PS51013">
    <property type="entry name" value="PANNEXIN"/>
    <property type="match status" value="1"/>
</dbReference>
<keyword evidence="8 12" id="KW-1133">Transmembrane helix</keyword>
<evidence type="ECO:0000256" key="8">
    <source>
        <dbReference type="ARBA" id="ARBA00022989"/>
    </source>
</evidence>
<evidence type="ECO:0000256" key="1">
    <source>
        <dbReference type="ARBA" id="ARBA00004610"/>
    </source>
</evidence>
<evidence type="ECO:0000313" key="14">
    <source>
        <dbReference type="Proteomes" id="UP000639338"/>
    </source>
</evidence>
<name>A0A834Y491_APHGI</name>
<feature type="transmembrane region" description="Helical" evidence="12">
    <location>
        <begin position="202"/>
        <end position="223"/>
    </location>
</feature>
<evidence type="ECO:0000256" key="6">
    <source>
        <dbReference type="ARBA" id="ARBA00022868"/>
    </source>
</evidence>
<evidence type="ECO:0000256" key="10">
    <source>
        <dbReference type="ARBA" id="ARBA00023136"/>
    </source>
</evidence>
<keyword evidence="4" id="KW-1003">Cell membrane</keyword>
<keyword evidence="14" id="KW-1185">Reference proteome</keyword>
<evidence type="ECO:0000256" key="5">
    <source>
        <dbReference type="ARBA" id="ARBA00022692"/>
    </source>
</evidence>
<feature type="transmembrane region" description="Helical" evidence="12">
    <location>
        <begin position="33"/>
        <end position="50"/>
    </location>
</feature>
<sequence>MATVLGTLSVLKNHIKYKVSEDFVAIDNIIFRLHYRVTFVALLLGSLLVSSRQFFGEHIKCIHEKGGVRHSAIESYCFFSSTFTVSKYMNQSLIGAGKVAAHPGIGIQSNEDDIVWHTYYQWVPFVLFFQAILFYLPHYLWKSAEGGRLKALVSKLKMTLLTMREERITVGSKTIPSISDRDEKIRILKQAFIDHIHVNKPWSYYLGAFELLNLINVIAQIYITDKFLNGQFLGIGRNTFDDIVDGEMTALDMVFPKVTKCIFHKYGASGTIEKYDALCILALNIINEKIYTLLWFWFIALSAMTFLGLVWRIATMVLHSRSKQFNRYVFSMACPGKNNPWDILKITHKNYFGDWLFLYYIAKNVDNNVFRELLVQVGHDLNDQKNNTPTSESVLISGLHNE</sequence>
<evidence type="ECO:0000256" key="11">
    <source>
        <dbReference type="ARBA" id="ARBA00023303"/>
    </source>
</evidence>
<evidence type="ECO:0000313" key="13">
    <source>
        <dbReference type="EMBL" id="KAF7997512.1"/>
    </source>
</evidence>
<keyword evidence="7" id="KW-0965">Cell junction</keyword>
<dbReference type="GO" id="GO:0005886">
    <property type="term" value="C:plasma membrane"/>
    <property type="evidence" value="ECO:0007669"/>
    <property type="project" value="UniProtKB-SubCell"/>
</dbReference>
<comment type="similarity">
    <text evidence="12">Belongs to the pannexin family.</text>
</comment>